<proteinExistence type="predicted"/>
<reference evidence="2" key="1">
    <citation type="submission" date="2014-11" db="EMBL/GenBank/DDBJ databases">
        <authorList>
            <person name="Amaro Gonzalez C."/>
        </authorList>
    </citation>
    <scope>NUCLEOTIDE SEQUENCE</scope>
</reference>
<evidence type="ECO:0000313" key="2">
    <source>
        <dbReference type="EMBL" id="JAH43361.1"/>
    </source>
</evidence>
<feature type="region of interest" description="Disordered" evidence="1">
    <location>
        <begin position="1"/>
        <end position="22"/>
    </location>
</feature>
<sequence length="22" mass="2685">MKLTEMFRELTHTQPPLKKNNK</sequence>
<name>A0A0E9SPY8_ANGAN</name>
<evidence type="ECO:0000256" key="1">
    <source>
        <dbReference type="SAM" id="MobiDB-lite"/>
    </source>
</evidence>
<accession>A0A0E9SPY8</accession>
<protein>
    <submittedName>
        <fullName evidence="2">Uncharacterized protein</fullName>
    </submittedName>
</protein>
<feature type="compositionally biased region" description="Basic and acidic residues" evidence="1">
    <location>
        <begin position="1"/>
        <end position="11"/>
    </location>
</feature>
<dbReference type="AlphaFoldDB" id="A0A0E9SPY8"/>
<dbReference type="EMBL" id="GBXM01065216">
    <property type="protein sequence ID" value="JAH43361.1"/>
    <property type="molecule type" value="Transcribed_RNA"/>
</dbReference>
<reference evidence="2" key="2">
    <citation type="journal article" date="2015" name="Fish Shellfish Immunol.">
        <title>Early steps in the European eel (Anguilla anguilla)-Vibrio vulnificus interaction in the gills: Role of the RtxA13 toxin.</title>
        <authorList>
            <person name="Callol A."/>
            <person name="Pajuelo D."/>
            <person name="Ebbesson L."/>
            <person name="Teles M."/>
            <person name="MacKenzie S."/>
            <person name="Amaro C."/>
        </authorList>
    </citation>
    <scope>NUCLEOTIDE SEQUENCE</scope>
</reference>
<organism evidence="2">
    <name type="scientific">Anguilla anguilla</name>
    <name type="common">European freshwater eel</name>
    <name type="synonym">Muraena anguilla</name>
    <dbReference type="NCBI Taxonomy" id="7936"/>
    <lineage>
        <taxon>Eukaryota</taxon>
        <taxon>Metazoa</taxon>
        <taxon>Chordata</taxon>
        <taxon>Craniata</taxon>
        <taxon>Vertebrata</taxon>
        <taxon>Euteleostomi</taxon>
        <taxon>Actinopterygii</taxon>
        <taxon>Neopterygii</taxon>
        <taxon>Teleostei</taxon>
        <taxon>Anguilliformes</taxon>
        <taxon>Anguillidae</taxon>
        <taxon>Anguilla</taxon>
    </lineage>
</organism>